<sequence length="221" mass="23830">MHSGKSSYKCKNRSRCADPSTTRLIGAESVDWATPTAGNTESNIGDGDNSESALAGASSEILRLLVRLSSRLDILTAEVKLLSADNSALRVEVYQLRQAVLNETVVAASKDASPDAPERTAHSYASVAQGAHPKEGQVRHSPVDATTREIPAAAKFSLLFLRSCLTLSLQTGVFPENWKSSIIVPIFKSGNSSDVSNYPCIFVIIMYFMLGALPQRPLSCW</sequence>
<organism evidence="1 2">
    <name type="scientific">Ixodes persulcatus</name>
    <name type="common">Taiga tick</name>
    <dbReference type="NCBI Taxonomy" id="34615"/>
    <lineage>
        <taxon>Eukaryota</taxon>
        <taxon>Metazoa</taxon>
        <taxon>Ecdysozoa</taxon>
        <taxon>Arthropoda</taxon>
        <taxon>Chelicerata</taxon>
        <taxon>Arachnida</taxon>
        <taxon>Acari</taxon>
        <taxon>Parasitiformes</taxon>
        <taxon>Ixodida</taxon>
        <taxon>Ixodoidea</taxon>
        <taxon>Ixodidae</taxon>
        <taxon>Ixodinae</taxon>
        <taxon>Ixodes</taxon>
    </lineage>
</organism>
<reference evidence="1 2" key="1">
    <citation type="journal article" date="2020" name="Cell">
        <title>Large-Scale Comparative Analyses of Tick Genomes Elucidate Their Genetic Diversity and Vector Capacities.</title>
        <authorList>
            <consortium name="Tick Genome and Microbiome Consortium (TIGMIC)"/>
            <person name="Jia N."/>
            <person name="Wang J."/>
            <person name="Shi W."/>
            <person name="Du L."/>
            <person name="Sun Y."/>
            <person name="Zhan W."/>
            <person name="Jiang J.F."/>
            <person name="Wang Q."/>
            <person name="Zhang B."/>
            <person name="Ji P."/>
            <person name="Bell-Sakyi L."/>
            <person name="Cui X.M."/>
            <person name="Yuan T.T."/>
            <person name="Jiang B.G."/>
            <person name="Yang W.F."/>
            <person name="Lam T.T."/>
            <person name="Chang Q.C."/>
            <person name="Ding S.J."/>
            <person name="Wang X.J."/>
            <person name="Zhu J.G."/>
            <person name="Ruan X.D."/>
            <person name="Zhao L."/>
            <person name="Wei J.T."/>
            <person name="Ye R.Z."/>
            <person name="Que T.C."/>
            <person name="Du C.H."/>
            <person name="Zhou Y.H."/>
            <person name="Cheng J.X."/>
            <person name="Dai P.F."/>
            <person name="Guo W.B."/>
            <person name="Han X.H."/>
            <person name="Huang E.J."/>
            <person name="Li L.F."/>
            <person name="Wei W."/>
            <person name="Gao Y.C."/>
            <person name="Liu J.Z."/>
            <person name="Shao H.Z."/>
            <person name="Wang X."/>
            <person name="Wang C.C."/>
            <person name="Yang T.C."/>
            <person name="Huo Q.B."/>
            <person name="Li W."/>
            <person name="Chen H.Y."/>
            <person name="Chen S.E."/>
            <person name="Zhou L.G."/>
            <person name="Ni X.B."/>
            <person name="Tian J.H."/>
            <person name="Sheng Y."/>
            <person name="Liu T."/>
            <person name="Pan Y.S."/>
            <person name="Xia L.Y."/>
            <person name="Li J."/>
            <person name="Zhao F."/>
            <person name="Cao W.C."/>
        </authorList>
    </citation>
    <scope>NUCLEOTIDE SEQUENCE [LARGE SCALE GENOMIC DNA]</scope>
    <source>
        <strain evidence="1">Iper-2018</strain>
    </source>
</reference>
<gene>
    <name evidence="1" type="ORF">HPB47_004566</name>
</gene>
<accession>A0AC60PGZ1</accession>
<dbReference type="EMBL" id="JABSTQ010010696">
    <property type="protein sequence ID" value="KAG0418821.1"/>
    <property type="molecule type" value="Genomic_DNA"/>
</dbReference>
<comment type="caution">
    <text evidence="1">The sequence shown here is derived from an EMBL/GenBank/DDBJ whole genome shotgun (WGS) entry which is preliminary data.</text>
</comment>
<keyword evidence="2" id="KW-1185">Reference proteome</keyword>
<dbReference type="Proteomes" id="UP000805193">
    <property type="component" value="Unassembled WGS sequence"/>
</dbReference>
<proteinExistence type="predicted"/>
<name>A0AC60PGZ1_IXOPE</name>
<protein>
    <submittedName>
        <fullName evidence="1">Uncharacterized protein</fullName>
    </submittedName>
</protein>
<evidence type="ECO:0000313" key="2">
    <source>
        <dbReference type="Proteomes" id="UP000805193"/>
    </source>
</evidence>
<evidence type="ECO:0000313" key="1">
    <source>
        <dbReference type="EMBL" id="KAG0418821.1"/>
    </source>
</evidence>